<feature type="region of interest" description="Disordered" evidence="1">
    <location>
        <begin position="44"/>
        <end position="70"/>
    </location>
</feature>
<accession>A0A1F6TJ97</accession>
<proteinExistence type="predicted"/>
<protein>
    <submittedName>
        <fullName evidence="2">Uncharacterized protein</fullName>
    </submittedName>
</protein>
<reference evidence="2 3" key="1">
    <citation type="journal article" date="2016" name="Nat. Commun.">
        <title>Thousands of microbial genomes shed light on interconnected biogeochemical processes in an aquifer system.</title>
        <authorList>
            <person name="Anantharaman K."/>
            <person name="Brown C.T."/>
            <person name="Hug L.A."/>
            <person name="Sharon I."/>
            <person name="Castelle C.J."/>
            <person name="Probst A.J."/>
            <person name="Thomas B.C."/>
            <person name="Singh A."/>
            <person name="Wilkins M.J."/>
            <person name="Karaoz U."/>
            <person name="Brodie E.L."/>
            <person name="Williams K.H."/>
            <person name="Hubbard S.S."/>
            <person name="Banfield J.F."/>
        </authorList>
    </citation>
    <scope>NUCLEOTIDE SEQUENCE [LARGE SCALE GENOMIC DNA]</scope>
</reference>
<dbReference type="EMBL" id="MFSY01000093">
    <property type="protein sequence ID" value="OGI45146.1"/>
    <property type="molecule type" value="Genomic_DNA"/>
</dbReference>
<evidence type="ECO:0000256" key="1">
    <source>
        <dbReference type="SAM" id="MobiDB-lite"/>
    </source>
</evidence>
<comment type="caution">
    <text evidence="2">The sequence shown here is derived from an EMBL/GenBank/DDBJ whole genome shotgun (WGS) entry which is preliminary data.</text>
</comment>
<name>A0A1F6TJ97_9PROT</name>
<dbReference type="Proteomes" id="UP000179360">
    <property type="component" value="Unassembled WGS sequence"/>
</dbReference>
<sequence>MRGGRLAGLPALVVVLGLLGGCGEGKRADSTVFDTQIKALQKARETESVVRQGEQRKHEAVESIEERPSN</sequence>
<dbReference type="PROSITE" id="PS51257">
    <property type="entry name" value="PROKAR_LIPOPROTEIN"/>
    <property type="match status" value="1"/>
</dbReference>
<evidence type="ECO:0000313" key="3">
    <source>
        <dbReference type="Proteomes" id="UP000179360"/>
    </source>
</evidence>
<organism evidence="2 3">
    <name type="scientific">Candidatus Muproteobacteria bacterium RIFCSPHIGHO2_01_FULL_65_16</name>
    <dbReference type="NCBI Taxonomy" id="1817764"/>
    <lineage>
        <taxon>Bacteria</taxon>
        <taxon>Pseudomonadati</taxon>
        <taxon>Pseudomonadota</taxon>
        <taxon>Candidatus Muproteobacteria</taxon>
    </lineage>
</organism>
<dbReference type="AlphaFoldDB" id="A0A1F6TJ97"/>
<gene>
    <name evidence="2" type="ORF">A2637_05290</name>
</gene>
<evidence type="ECO:0000313" key="2">
    <source>
        <dbReference type="EMBL" id="OGI45146.1"/>
    </source>
</evidence>